<dbReference type="Proteomes" id="UP000240859">
    <property type="component" value="Unassembled WGS sequence"/>
</dbReference>
<gene>
    <name evidence="2" type="ORF">BU057_08405</name>
</gene>
<organism evidence="2 3">
    <name type="scientific">Staphylococcus succinus</name>
    <dbReference type="NCBI Taxonomy" id="61015"/>
    <lineage>
        <taxon>Bacteria</taxon>
        <taxon>Bacillati</taxon>
        <taxon>Bacillota</taxon>
        <taxon>Bacilli</taxon>
        <taxon>Bacillales</taxon>
        <taxon>Staphylococcaceae</taxon>
        <taxon>Staphylococcus</taxon>
    </lineage>
</organism>
<protein>
    <submittedName>
        <fullName evidence="2">Uncharacterized protein</fullName>
    </submittedName>
</protein>
<sequence>MKKAWNGFKTLVITILTVLVASNHTNFIYVGLERMGLADETIQKVVLGALITFAVILIEAFLSCLFKILGKMFLVYLSRITIQVSINNLDKQPNKIVFEPSNGEYEEKIIALNIAITPKGKLIMKILKKLNFQFSIFFNPKILDVEPFNNPNFSEIKDVSSNMDRIDYSILMNYDLDAINHLQYEKTIKFIVKPKRVEDDQCNLSYSIKSNILQTKVKYLCEFSYENLSVICRER</sequence>
<dbReference type="EMBL" id="PZFR01000048">
    <property type="protein sequence ID" value="PTI68558.1"/>
    <property type="molecule type" value="Genomic_DNA"/>
</dbReference>
<reference evidence="2 3" key="1">
    <citation type="journal article" date="2016" name="Front. Microbiol.">
        <title>Comprehensive Phylogenetic Analysis of Bovine Non-aureus Staphylococci Species Based on Whole-Genome Sequencing.</title>
        <authorList>
            <person name="Naushad S."/>
            <person name="Barkema H.W."/>
            <person name="Luby C."/>
            <person name="Condas L.A."/>
            <person name="Nobrega D.B."/>
            <person name="Carson D.A."/>
            <person name="De Buck J."/>
        </authorList>
    </citation>
    <scope>NUCLEOTIDE SEQUENCE [LARGE SCALE GENOMIC DNA]</scope>
    <source>
        <strain evidence="2 3">SNUC 1084</strain>
    </source>
</reference>
<proteinExistence type="predicted"/>
<keyword evidence="1" id="KW-0812">Transmembrane</keyword>
<keyword evidence="3" id="KW-1185">Reference proteome</keyword>
<evidence type="ECO:0000313" key="2">
    <source>
        <dbReference type="EMBL" id="PTI68558.1"/>
    </source>
</evidence>
<evidence type="ECO:0000313" key="3">
    <source>
        <dbReference type="Proteomes" id="UP000240859"/>
    </source>
</evidence>
<keyword evidence="1" id="KW-1133">Transmembrane helix</keyword>
<keyword evidence="1" id="KW-0472">Membrane</keyword>
<accession>A0ABX5ILM2</accession>
<feature type="transmembrane region" description="Helical" evidence="1">
    <location>
        <begin position="46"/>
        <end position="69"/>
    </location>
</feature>
<dbReference type="RefSeq" id="WP_107600985.1">
    <property type="nucleotide sequence ID" value="NZ_JBOILH010000001.1"/>
</dbReference>
<comment type="caution">
    <text evidence="2">The sequence shown here is derived from an EMBL/GenBank/DDBJ whole genome shotgun (WGS) entry which is preliminary data.</text>
</comment>
<evidence type="ECO:0000256" key="1">
    <source>
        <dbReference type="SAM" id="Phobius"/>
    </source>
</evidence>
<name>A0ABX5ILM2_9STAP</name>